<dbReference type="CDD" id="cd03488">
    <property type="entry name" value="Topoisomer_IB_N_htopoI_like"/>
    <property type="match status" value="1"/>
</dbReference>
<dbReference type="InterPro" id="IPR013034">
    <property type="entry name" value="DNA_topo_DNA_db_N_dom1"/>
</dbReference>
<comment type="function">
    <text evidence="7">Releases the supercoiling and torsional tension of DNA introduced during the DNA replication and transcription by transiently cleaving and rejoining one strand of the DNA duplex. Introduces a single-strand break via transesterification at the specific target site 5'-[CT]CCTTp site in duplex DNA. The scissile phosphodiester is attacked by the catalytic tyrosine of the enzyme, resulting in the formation of a DNA-(3'-phosphotyrosyl)-enzyme intermediate and the expulsion of a 5'-OH DNA strand. The free DNA strand then undergoes passage around the unbroken strand thus removing DNA supercoils. Finally, in the religation step, the DNA 5'-OH attacks the covalent intermediate to expel the active-site tyrosine and restore the DNA phosphodiester backbone.</text>
</comment>
<evidence type="ECO:0000256" key="3">
    <source>
        <dbReference type="ARBA" id="ARBA00023029"/>
    </source>
</evidence>
<comment type="caution">
    <text evidence="11">The sequence shown here is derived from an EMBL/GenBank/DDBJ whole genome shotgun (WGS) entry which is preliminary data.</text>
</comment>
<dbReference type="InterPro" id="IPR048045">
    <property type="entry name" value="Topoisomer_I_DNA-bd"/>
</dbReference>
<dbReference type="Gene3D" id="2.170.11.10">
    <property type="entry name" value="DNA Topoisomerase I, domain 2"/>
    <property type="match status" value="1"/>
</dbReference>
<feature type="coiled-coil region" evidence="8">
    <location>
        <begin position="575"/>
        <end position="670"/>
    </location>
</feature>
<dbReference type="InterPro" id="IPR025834">
    <property type="entry name" value="TopoI_C_dom"/>
</dbReference>
<dbReference type="SUPFAM" id="SSF56349">
    <property type="entry name" value="DNA breaking-rejoining enzymes"/>
    <property type="match status" value="1"/>
</dbReference>
<feature type="region of interest" description="Disordered" evidence="9">
    <location>
        <begin position="1"/>
        <end position="80"/>
    </location>
</feature>
<dbReference type="Pfam" id="PF01028">
    <property type="entry name" value="Topoisom_I"/>
    <property type="match status" value="1"/>
</dbReference>
<dbReference type="Pfam" id="PF02919">
    <property type="entry name" value="Topoisom_I_N"/>
    <property type="match status" value="1"/>
</dbReference>
<dbReference type="GO" id="GO:0003917">
    <property type="term" value="F:DNA topoisomerase type I (single strand cut, ATP-independent) activity"/>
    <property type="evidence" value="ECO:0007669"/>
    <property type="project" value="UniProtKB-UniRule"/>
</dbReference>
<dbReference type="InterPro" id="IPR013500">
    <property type="entry name" value="TopoI_cat_euk"/>
</dbReference>
<dbReference type="GO" id="GO:0007059">
    <property type="term" value="P:chromosome segregation"/>
    <property type="evidence" value="ECO:0007669"/>
    <property type="project" value="TreeGrafter"/>
</dbReference>
<keyword evidence="4 6" id="KW-0238">DNA-binding</keyword>
<dbReference type="EC" id="5.6.2.1" evidence="7"/>
<dbReference type="GO" id="GO:0006265">
    <property type="term" value="P:DNA topological change"/>
    <property type="evidence" value="ECO:0007669"/>
    <property type="project" value="UniProtKB-UniRule"/>
</dbReference>
<dbReference type="FunFam" id="1.10.10.41:FF:000001">
    <property type="entry name" value="DNA topoisomerase I"/>
    <property type="match status" value="1"/>
</dbReference>
<dbReference type="GO" id="GO:0005694">
    <property type="term" value="C:chromosome"/>
    <property type="evidence" value="ECO:0007669"/>
    <property type="project" value="InterPro"/>
</dbReference>
<keyword evidence="12" id="KW-1185">Reference proteome</keyword>
<dbReference type="Gene3D" id="1.10.10.41">
    <property type="entry name" value="Yeast DNA topoisomerase - domain 1"/>
    <property type="match status" value="1"/>
</dbReference>
<dbReference type="GO" id="GO:0006260">
    <property type="term" value="P:DNA replication"/>
    <property type="evidence" value="ECO:0007669"/>
    <property type="project" value="TreeGrafter"/>
</dbReference>
<gene>
    <name evidence="11" type="ORF">DAPK24_047470</name>
</gene>
<dbReference type="SMART" id="SM00435">
    <property type="entry name" value="TOPEUc"/>
    <property type="match status" value="1"/>
</dbReference>
<reference evidence="11 12" key="1">
    <citation type="journal article" date="2023" name="Elife">
        <title>Identification of key yeast species and microbe-microbe interactions impacting larval growth of Drosophila in the wild.</title>
        <authorList>
            <person name="Mure A."/>
            <person name="Sugiura Y."/>
            <person name="Maeda R."/>
            <person name="Honda K."/>
            <person name="Sakurai N."/>
            <person name="Takahashi Y."/>
            <person name="Watada M."/>
            <person name="Katoh T."/>
            <person name="Gotoh A."/>
            <person name="Gotoh Y."/>
            <person name="Taniguchi I."/>
            <person name="Nakamura K."/>
            <person name="Hayashi T."/>
            <person name="Katayama T."/>
            <person name="Uemura T."/>
            <person name="Hattori Y."/>
        </authorList>
    </citation>
    <scope>NUCLEOTIDE SEQUENCE [LARGE SCALE GENOMIC DNA]</scope>
    <source>
        <strain evidence="11 12">PK-24</strain>
    </source>
</reference>
<dbReference type="Gene3D" id="3.90.15.10">
    <property type="entry name" value="Topoisomerase I, Chain A, domain 3"/>
    <property type="match status" value="1"/>
</dbReference>
<comment type="similarity">
    <text evidence="2 6 7">Belongs to the type IB topoisomerase family.</text>
</comment>
<proteinExistence type="inferred from homology"/>
<dbReference type="FunFam" id="3.90.15.10:FF:000002">
    <property type="entry name" value="DNA topoisomerase I"/>
    <property type="match status" value="1"/>
</dbReference>
<dbReference type="GO" id="GO:0003677">
    <property type="term" value="F:DNA binding"/>
    <property type="evidence" value="ECO:0007669"/>
    <property type="project" value="UniProtKB-UniRule"/>
</dbReference>
<feature type="domain" description="DNA topoisomerase I eukaryotic-type" evidence="10">
    <location>
        <begin position="238"/>
        <end position="696"/>
    </location>
</feature>
<dbReference type="CDD" id="cd00659">
    <property type="entry name" value="Topo_IB_C"/>
    <property type="match status" value="1"/>
</dbReference>
<evidence type="ECO:0000256" key="6">
    <source>
        <dbReference type="PROSITE-ProRule" id="PRU01382"/>
    </source>
</evidence>
<evidence type="ECO:0000259" key="10">
    <source>
        <dbReference type="SMART" id="SM00435"/>
    </source>
</evidence>
<keyword evidence="5 6" id="KW-0413">Isomerase</keyword>
<dbReference type="InterPro" id="IPR018521">
    <property type="entry name" value="TopoIB_AS"/>
</dbReference>
<dbReference type="InterPro" id="IPR013499">
    <property type="entry name" value="TopoI_euk"/>
</dbReference>
<dbReference type="EMBL" id="BTGB01000009">
    <property type="protein sequence ID" value="GMM48149.1"/>
    <property type="molecule type" value="Genomic_DNA"/>
</dbReference>
<dbReference type="PANTHER" id="PTHR10290">
    <property type="entry name" value="DNA TOPOISOMERASE I"/>
    <property type="match status" value="1"/>
</dbReference>
<dbReference type="Proteomes" id="UP001378960">
    <property type="component" value="Unassembled WGS sequence"/>
</dbReference>
<dbReference type="InterPro" id="IPR011010">
    <property type="entry name" value="DNA_brk_join_enz"/>
</dbReference>
<dbReference type="SUPFAM" id="SSF56741">
    <property type="entry name" value="Eukaryotic DNA topoisomerase I, N-terminal DNA-binding fragment"/>
    <property type="match status" value="1"/>
</dbReference>
<organism evidence="11 12">
    <name type="scientific">Pichia kluyveri</name>
    <name type="common">Yeast</name>
    <dbReference type="NCBI Taxonomy" id="36015"/>
    <lineage>
        <taxon>Eukaryota</taxon>
        <taxon>Fungi</taxon>
        <taxon>Dikarya</taxon>
        <taxon>Ascomycota</taxon>
        <taxon>Saccharomycotina</taxon>
        <taxon>Pichiomycetes</taxon>
        <taxon>Pichiales</taxon>
        <taxon>Pichiaceae</taxon>
        <taxon>Pichia</taxon>
    </lineage>
</organism>
<feature type="compositionally biased region" description="Basic and acidic residues" evidence="9">
    <location>
        <begin position="1"/>
        <end position="16"/>
    </location>
</feature>
<protein>
    <recommendedName>
        <fullName evidence="7">DNA topoisomerase I</fullName>
        <ecNumber evidence="7">5.6.2.1</ecNumber>
    </recommendedName>
    <alternativeName>
        <fullName evidence="7">DNA topoisomerase 1</fullName>
    </alternativeName>
</protein>
<name>A0AAV5R9I3_PICKL</name>
<evidence type="ECO:0000256" key="7">
    <source>
        <dbReference type="RuleBase" id="RU365101"/>
    </source>
</evidence>
<dbReference type="InterPro" id="IPR001631">
    <property type="entry name" value="TopoI"/>
</dbReference>
<evidence type="ECO:0000256" key="8">
    <source>
        <dbReference type="SAM" id="Coils"/>
    </source>
</evidence>
<feature type="compositionally biased region" description="Basic and acidic residues" evidence="9">
    <location>
        <begin position="33"/>
        <end position="65"/>
    </location>
</feature>
<keyword evidence="8" id="KW-0175">Coiled coil</keyword>
<dbReference type="Gene3D" id="1.10.132.10">
    <property type="match status" value="1"/>
</dbReference>
<dbReference type="InterPro" id="IPR051062">
    <property type="entry name" value="Topoisomerase_IB"/>
</dbReference>
<evidence type="ECO:0000256" key="4">
    <source>
        <dbReference type="ARBA" id="ARBA00023125"/>
    </source>
</evidence>
<keyword evidence="3 6" id="KW-0799">Topoisomerase</keyword>
<feature type="active site" description="O-(3'-phospho-DNA)-tyrosine intermediate" evidence="6">
    <location>
        <position position="682"/>
    </location>
</feature>
<dbReference type="InterPro" id="IPR014711">
    <property type="entry name" value="TopoI_cat_a-hlx-sub_euk"/>
</dbReference>
<dbReference type="InterPro" id="IPR036202">
    <property type="entry name" value="TopoI_DNA-bd_euk_N_sf"/>
</dbReference>
<dbReference type="InterPro" id="IPR013030">
    <property type="entry name" value="DNA_topo_DNA_db_N_dom2"/>
</dbReference>
<dbReference type="PROSITE" id="PS52038">
    <property type="entry name" value="TOPO_IB_2"/>
    <property type="match status" value="1"/>
</dbReference>
<dbReference type="PANTHER" id="PTHR10290:SF3">
    <property type="entry name" value="DNA TOPOISOMERASE 1"/>
    <property type="match status" value="1"/>
</dbReference>
<evidence type="ECO:0000256" key="1">
    <source>
        <dbReference type="ARBA" id="ARBA00000213"/>
    </source>
</evidence>
<comment type="catalytic activity">
    <reaction evidence="1 6 7">
        <text>ATP-independent breakage of single-stranded DNA, followed by passage and rejoining.</text>
        <dbReference type="EC" id="5.6.2.1"/>
    </reaction>
</comment>
<dbReference type="Pfam" id="PF14370">
    <property type="entry name" value="Topo_C_assoc"/>
    <property type="match status" value="1"/>
</dbReference>
<dbReference type="InterPro" id="IPR008336">
    <property type="entry name" value="TopoI_DNA-bd_euk"/>
</dbReference>
<sequence length="724" mass="84588">MTETVVKKEKKVVDSIKKRKIKSETSPTKKMKKEKDSKKPSKNGAKKEIKDEVKEEFKDEVKDDDSSNSDDENDDTFKWWENTDDMDGEVKWENLEHNGVLFPPEYEPLPKNVKLYYDGKPVTLPKEAEEVAGFFGALLESDHAKNPTFQKNFFRDFKEVLQESGGCPDADIQEFSKCDFSKIFQHFDKLREEKKALPPKEKKKIKEEKEASEEKYKFCLLNGRKEQVGNFRIEPPGLFRGRGAHPKTGTLKRRVYPESITLNLGKDAPIPPPPAGHQWGDIKHDNTVTWLAMWKENIMGSVKYVRFSQNSSFKGMSDFKKFEKARELKKHVDKIRNDYRSKLKSSLMIDRQIATATYLIDVFALRAGGEKRDDEADTVGCCSLRFEHIFLKPPSTVIFDFLGKDSIRFYQEVQVDTQVFKNLKIFKKDPKKPGDDLFDRLDPSILNKYFQEFMPGLTAKVFRTYNASKTMQDQIDLIPNEGTVNEKVVAFNAANREVAILCNHQRTIPKAHQAGVQKINEKIEEMIWQKIKLKRIMLQLDKTMKKKELEYFEEIDDLTKEKEMEIVERWSQKELDRISKKFEKDKEKLKFEKKELSPEDYKVKSTEIKEDHKKKLESAKALIKQYKSEAKKQKYEEKSTYTAEKLKAQIDKLEERIKNTSLQLKDKEENSTVSLGTSKMNYIDPRLTVMFAKKFNVPIEKLFTKTLREKFAWAIESADADWKF</sequence>
<dbReference type="PROSITE" id="PS00176">
    <property type="entry name" value="TOPO_IB_1"/>
    <property type="match status" value="1"/>
</dbReference>
<dbReference type="GO" id="GO:0005730">
    <property type="term" value="C:nucleolus"/>
    <property type="evidence" value="ECO:0007669"/>
    <property type="project" value="TreeGrafter"/>
</dbReference>
<dbReference type="PRINTS" id="PR00416">
    <property type="entry name" value="EUTPISMRASEI"/>
</dbReference>
<evidence type="ECO:0000313" key="12">
    <source>
        <dbReference type="Proteomes" id="UP001378960"/>
    </source>
</evidence>
<dbReference type="AlphaFoldDB" id="A0AAV5R9I3"/>
<evidence type="ECO:0000313" key="11">
    <source>
        <dbReference type="EMBL" id="GMM48149.1"/>
    </source>
</evidence>
<evidence type="ECO:0000256" key="2">
    <source>
        <dbReference type="ARBA" id="ARBA00006645"/>
    </source>
</evidence>
<dbReference type="GO" id="GO:0006338">
    <property type="term" value="P:chromatin remodeling"/>
    <property type="evidence" value="ECO:0007669"/>
    <property type="project" value="UniProtKB-ARBA"/>
</dbReference>
<evidence type="ECO:0000256" key="5">
    <source>
        <dbReference type="ARBA" id="ARBA00023235"/>
    </source>
</evidence>
<accession>A0AAV5R9I3</accession>
<dbReference type="FunFam" id="2.170.11.10:FF:000001">
    <property type="entry name" value="DNA topoisomerase I"/>
    <property type="match status" value="1"/>
</dbReference>
<evidence type="ECO:0000256" key="9">
    <source>
        <dbReference type="SAM" id="MobiDB-lite"/>
    </source>
</evidence>
<dbReference type="InterPro" id="IPR014727">
    <property type="entry name" value="TopoI_cat_a/b-sub_euk"/>
</dbReference>